<dbReference type="AlphaFoldDB" id="A0AAW0CZU7"/>
<protein>
    <submittedName>
        <fullName evidence="2">Uncharacterized protein</fullName>
    </submittedName>
</protein>
<feature type="region of interest" description="Disordered" evidence="1">
    <location>
        <begin position="70"/>
        <end position="104"/>
    </location>
</feature>
<evidence type="ECO:0000256" key="1">
    <source>
        <dbReference type="SAM" id="MobiDB-lite"/>
    </source>
</evidence>
<reference evidence="2 3" key="1">
    <citation type="submission" date="2024-01" db="EMBL/GenBank/DDBJ databases">
        <title>A draft genome for a cacao thread blight-causing isolate of Paramarasmius palmivorus.</title>
        <authorList>
            <person name="Baruah I.K."/>
            <person name="Bukari Y."/>
            <person name="Amoako-Attah I."/>
            <person name="Meinhardt L.W."/>
            <person name="Bailey B.A."/>
            <person name="Cohen S.P."/>
        </authorList>
    </citation>
    <scope>NUCLEOTIDE SEQUENCE [LARGE SCALE GENOMIC DNA]</scope>
    <source>
        <strain evidence="2 3">GH-12</strain>
    </source>
</reference>
<keyword evidence="3" id="KW-1185">Reference proteome</keyword>
<evidence type="ECO:0000313" key="3">
    <source>
        <dbReference type="Proteomes" id="UP001383192"/>
    </source>
</evidence>
<organism evidence="2 3">
    <name type="scientific">Paramarasmius palmivorus</name>
    <dbReference type="NCBI Taxonomy" id="297713"/>
    <lineage>
        <taxon>Eukaryota</taxon>
        <taxon>Fungi</taxon>
        <taxon>Dikarya</taxon>
        <taxon>Basidiomycota</taxon>
        <taxon>Agaricomycotina</taxon>
        <taxon>Agaricomycetes</taxon>
        <taxon>Agaricomycetidae</taxon>
        <taxon>Agaricales</taxon>
        <taxon>Marasmiineae</taxon>
        <taxon>Marasmiaceae</taxon>
        <taxon>Paramarasmius</taxon>
    </lineage>
</organism>
<name>A0AAW0CZU7_9AGAR</name>
<sequence>MSFSLPLQLLTHFQLVIFTSNEDSKKQTSFDLRPLQLDQLATTGNPCTFPTTINIKAIETQDGMTFELTGADSPAASPSMEMATTPDFNIESTQPPSWQNTPASEAESYFGELLLGKSRNRALTVR</sequence>
<feature type="compositionally biased region" description="Polar residues" evidence="1">
    <location>
        <begin position="86"/>
        <end position="103"/>
    </location>
</feature>
<accession>A0AAW0CZU7</accession>
<comment type="caution">
    <text evidence="2">The sequence shown here is derived from an EMBL/GenBank/DDBJ whole genome shotgun (WGS) entry which is preliminary data.</text>
</comment>
<dbReference type="Proteomes" id="UP001383192">
    <property type="component" value="Unassembled WGS sequence"/>
</dbReference>
<dbReference type="EMBL" id="JAYKXP010000027">
    <property type="protein sequence ID" value="KAK7043916.1"/>
    <property type="molecule type" value="Genomic_DNA"/>
</dbReference>
<proteinExistence type="predicted"/>
<gene>
    <name evidence="2" type="ORF">VNI00_008082</name>
</gene>
<evidence type="ECO:0000313" key="2">
    <source>
        <dbReference type="EMBL" id="KAK7043916.1"/>
    </source>
</evidence>